<feature type="domain" description="GmrSD restriction endonucleases N-terminal" evidence="1">
    <location>
        <begin position="9"/>
        <end position="92"/>
    </location>
</feature>
<proteinExistence type="predicted"/>
<dbReference type="RefSeq" id="WP_343877396.1">
    <property type="nucleotide sequence ID" value="NZ_BAAAIJ010000005.1"/>
</dbReference>
<evidence type="ECO:0000313" key="2">
    <source>
        <dbReference type="EMBL" id="MFD1845738.1"/>
    </source>
</evidence>
<organism evidence="2 3">
    <name type="scientific">Arthrobacter flavus</name>
    <dbReference type="NCBI Taxonomy" id="95172"/>
    <lineage>
        <taxon>Bacteria</taxon>
        <taxon>Bacillati</taxon>
        <taxon>Actinomycetota</taxon>
        <taxon>Actinomycetes</taxon>
        <taxon>Micrococcales</taxon>
        <taxon>Micrococcaceae</taxon>
        <taxon>Arthrobacter</taxon>
    </lineage>
</organism>
<dbReference type="PANTHER" id="PTHR35149">
    <property type="entry name" value="SLL5132 PROTEIN"/>
    <property type="match status" value="1"/>
</dbReference>
<dbReference type="Proteomes" id="UP001597307">
    <property type="component" value="Unassembled WGS sequence"/>
</dbReference>
<dbReference type="InterPro" id="IPR004919">
    <property type="entry name" value="GmrSD_N"/>
</dbReference>
<protein>
    <submittedName>
        <fullName evidence="2">DUF262 domain-containing protein</fullName>
    </submittedName>
</protein>
<gene>
    <name evidence="2" type="ORF">ACFSFX_03915</name>
</gene>
<accession>A0ABW4Q4Y5</accession>
<dbReference type="EMBL" id="JBHUGA010000008">
    <property type="protein sequence ID" value="MFD1845738.1"/>
    <property type="molecule type" value="Genomic_DNA"/>
</dbReference>
<evidence type="ECO:0000259" key="1">
    <source>
        <dbReference type="Pfam" id="PF03235"/>
    </source>
</evidence>
<dbReference type="PANTHER" id="PTHR35149:SF2">
    <property type="entry name" value="DUF262 DOMAIN-CONTAINING PROTEIN"/>
    <property type="match status" value="1"/>
</dbReference>
<comment type="caution">
    <text evidence="2">The sequence shown here is derived from an EMBL/GenBank/DDBJ whole genome shotgun (WGS) entry which is preliminary data.</text>
</comment>
<name>A0ABW4Q4Y5_9MICC</name>
<evidence type="ECO:0000313" key="3">
    <source>
        <dbReference type="Proteomes" id="UP001597307"/>
    </source>
</evidence>
<dbReference type="Pfam" id="PF03235">
    <property type="entry name" value="GmrSD_N"/>
    <property type="match status" value="1"/>
</dbReference>
<reference evidence="3" key="1">
    <citation type="journal article" date="2019" name="Int. J. Syst. Evol. Microbiol.">
        <title>The Global Catalogue of Microorganisms (GCM) 10K type strain sequencing project: providing services to taxonomists for standard genome sequencing and annotation.</title>
        <authorList>
            <consortium name="The Broad Institute Genomics Platform"/>
            <consortium name="The Broad Institute Genome Sequencing Center for Infectious Disease"/>
            <person name="Wu L."/>
            <person name="Ma J."/>
        </authorList>
    </citation>
    <scope>NUCLEOTIDE SEQUENCE [LARGE SCALE GENOMIC DNA]</scope>
    <source>
        <strain evidence="3">JCM 11496</strain>
    </source>
</reference>
<keyword evidence="3" id="KW-1185">Reference proteome</keyword>
<sequence>MKAVDANLLELLKKSERFVVPIYQRVYSWGQDECEQLWQDIVGAGARESLNNHFTGSIVYIERDQGTTTSREPDLIIDGQQRVTTVTLLLAALAARLEELPDGQNEPVAVVGPPLAVQRLCDS</sequence>